<gene>
    <name evidence="1" type="ORF">DdX_21935</name>
</gene>
<sequence length="332" mass="38721">MTCSKFSQDTLLEMLCYCSRDQLERHSIISWQLKCLIAQNFRSKPYRVFDRLDITCDDNEYSYTLHHQRTQWHPNQTEYTAQHFLDGNKCKQQVNALCPLPEMRPYLGESVRVKTAVLVVKEEAGLNRKLAAEIETVAHIWSDQELVILPITRYFTEAYRIKPYITDALIQQIANSGRIFQVRQLMISNPDFSFKDYSELYSAKILIVVYFLPFKCPENLLDFLQEPGAKPLVVLCFDFWKALTEASLFIDRIAQSFSSASTSSNFRLIIKYNNRDGSKLLNKFCIENRTTNEVLQLKNIDENEIVNNCGETFVNNTDRINSKYILVERSRL</sequence>
<accession>A0AAD4MGH8</accession>
<dbReference type="AlphaFoldDB" id="A0AAD4MGH8"/>
<evidence type="ECO:0000313" key="2">
    <source>
        <dbReference type="Proteomes" id="UP001201812"/>
    </source>
</evidence>
<dbReference type="EMBL" id="JAKKPZ010000951">
    <property type="protein sequence ID" value="KAI1691356.1"/>
    <property type="molecule type" value="Genomic_DNA"/>
</dbReference>
<organism evidence="1 2">
    <name type="scientific">Ditylenchus destructor</name>
    <dbReference type="NCBI Taxonomy" id="166010"/>
    <lineage>
        <taxon>Eukaryota</taxon>
        <taxon>Metazoa</taxon>
        <taxon>Ecdysozoa</taxon>
        <taxon>Nematoda</taxon>
        <taxon>Chromadorea</taxon>
        <taxon>Rhabditida</taxon>
        <taxon>Tylenchina</taxon>
        <taxon>Tylenchomorpha</taxon>
        <taxon>Sphaerularioidea</taxon>
        <taxon>Anguinidae</taxon>
        <taxon>Anguininae</taxon>
        <taxon>Ditylenchus</taxon>
    </lineage>
</organism>
<keyword evidence="2" id="KW-1185">Reference proteome</keyword>
<protein>
    <submittedName>
        <fullName evidence="1">Uncharacterized protein</fullName>
    </submittedName>
</protein>
<evidence type="ECO:0000313" key="1">
    <source>
        <dbReference type="EMBL" id="KAI1691356.1"/>
    </source>
</evidence>
<name>A0AAD4MGH8_9BILA</name>
<proteinExistence type="predicted"/>
<comment type="caution">
    <text evidence="1">The sequence shown here is derived from an EMBL/GenBank/DDBJ whole genome shotgun (WGS) entry which is preliminary data.</text>
</comment>
<reference evidence="1" key="1">
    <citation type="submission" date="2022-01" db="EMBL/GenBank/DDBJ databases">
        <title>Genome Sequence Resource for Two Populations of Ditylenchus destructor, the Migratory Endoparasitic Phytonematode.</title>
        <authorList>
            <person name="Zhang H."/>
            <person name="Lin R."/>
            <person name="Xie B."/>
        </authorList>
    </citation>
    <scope>NUCLEOTIDE SEQUENCE</scope>
    <source>
        <strain evidence="1">BazhouSP</strain>
    </source>
</reference>
<dbReference type="Proteomes" id="UP001201812">
    <property type="component" value="Unassembled WGS sequence"/>
</dbReference>